<feature type="non-terminal residue" evidence="2">
    <location>
        <position position="55"/>
    </location>
</feature>
<feature type="region of interest" description="Disordered" evidence="1">
    <location>
        <begin position="1"/>
        <end position="55"/>
    </location>
</feature>
<dbReference type="EMBL" id="CADCWE010000041">
    <property type="protein sequence ID" value="CAA9528263.1"/>
    <property type="molecule type" value="Genomic_DNA"/>
</dbReference>
<accession>A0A6J4TNY8</accession>
<organism evidence="2">
    <name type="scientific">uncultured Thermomicrobiales bacterium</name>
    <dbReference type="NCBI Taxonomy" id="1645740"/>
    <lineage>
        <taxon>Bacteria</taxon>
        <taxon>Pseudomonadati</taxon>
        <taxon>Thermomicrobiota</taxon>
        <taxon>Thermomicrobia</taxon>
        <taxon>Thermomicrobiales</taxon>
        <taxon>environmental samples</taxon>
    </lineage>
</organism>
<evidence type="ECO:0000256" key="1">
    <source>
        <dbReference type="SAM" id="MobiDB-lite"/>
    </source>
</evidence>
<feature type="compositionally biased region" description="Low complexity" evidence="1">
    <location>
        <begin position="22"/>
        <end position="32"/>
    </location>
</feature>
<gene>
    <name evidence="2" type="ORF">AVDCRST_MAG73-705</name>
</gene>
<sequence>APAIVPSRSGADRKHPPPPWSPSSGSLAGRARIAPRRRRGGDHAPPDTPSSGAVL</sequence>
<dbReference type="AlphaFoldDB" id="A0A6J4TNY8"/>
<protein>
    <submittedName>
        <fullName evidence="2">Uncharacterized protein</fullName>
    </submittedName>
</protein>
<reference evidence="2" key="1">
    <citation type="submission" date="2020-02" db="EMBL/GenBank/DDBJ databases">
        <authorList>
            <person name="Meier V. D."/>
        </authorList>
    </citation>
    <scope>NUCLEOTIDE SEQUENCE</scope>
    <source>
        <strain evidence="2">AVDCRST_MAG73</strain>
    </source>
</reference>
<evidence type="ECO:0000313" key="2">
    <source>
        <dbReference type="EMBL" id="CAA9528263.1"/>
    </source>
</evidence>
<feature type="non-terminal residue" evidence="2">
    <location>
        <position position="1"/>
    </location>
</feature>
<proteinExistence type="predicted"/>
<name>A0A6J4TNY8_9BACT</name>